<dbReference type="PANTHER" id="PTHR28259:SF1">
    <property type="entry name" value="FLUORIDE EXPORT PROTEIN 1-RELATED"/>
    <property type="match status" value="1"/>
</dbReference>
<evidence type="ECO:0000256" key="3">
    <source>
        <dbReference type="ARBA" id="ARBA00022519"/>
    </source>
</evidence>
<evidence type="ECO:0000256" key="12">
    <source>
        <dbReference type="HAMAP-Rule" id="MF_00454"/>
    </source>
</evidence>
<gene>
    <name evidence="12" type="primary">fluC</name>
    <name evidence="12" type="synonym">crcB</name>
    <name evidence="13" type="ordered locus">Bresu_1553</name>
</gene>
<dbReference type="NCBIfam" id="TIGR00494">
    <property type="entry name" value="crcB"/>
    <property type="match status" value="1"/>
</dbReference>
<dbReference type="FunCoup" id="D9QGP8">
    <property type="interactions" value="266"/>
</dbReference>
<protein>
    <recommendedName>
        <fullName evidence="12">Fluoride-specific ion channel FluC</fullName>
    </recommendedName>
</protein>
<keyword evidence="12" id="KW-0813">Transport</keyword>
<feature type="transmembrane region" description="Helical" evidence="12">
    <location>
        <begin position="12"/>
        <end position="33"/>
    </location>
</feature>
<feature type="transmembrane region" description="Helical" evidence="12">
    <location>
        <begin position="45"/>
        <end position="70"/>
    </location>
</feature>
<dbReference type="InParanoid" id="D9QGP8"/>
<feature type="transmembrane region" description="Helical" evidence="12">
    <location>
        <begin position="82"/>
        <end position="105"/>
    </location>
</feature>
<dbReference type="GO" id="GO:0062054">
    <property type="term" value="F:fluoride channel activity"/>
    <property type="evidence" value="ECO:0007669"/>
    <property type="project" value="UniProtKB-UniRule"/>
</dbReference>
<keyword evidence="4 12" id="KW-0812">Transmembrane</keyword>
<evidence type="ECO:0000256" key="7">
    <source>
        <dbReference type="ARBA" id="ARBA00023065"/>
    </source>
</evidence>
<dbReference type="PANTHER" id="PTHR28259">
    <property type="entry name" value="FLUORIDE EXPORT PROTEIN 1-RELATED"/>
    <property type="match status" value="1"/>
</dbReference>
<evidence type="ECO:0000256" key="4">
    <source>
        <dbReference type="ARBA" id="ARBA00022692"/>
    </source>
</evidence>
<feature type="transmembrane region" description="Helical" evidence="12">
    <location>
        <begin position="111"/>
        <end position="135"/>
    </location>
</feature>
<name>D9QGP8_BRESC</name>
<keyword evidence="12" id="KW-0479">Metal-binding</keyword>
<evidence type="ECO:0000256" key="10">
    <source>
        <dbReference type="ARBA" id="ARBA00035120"/>
    </source>
</evidence>
<dbReference type="InterPro" id="IPR003691">
    <property type="entry name" value="FluC"/>
</dbReference>
<dbReference type="GO" id="GO:0046872">
    <property type="term" value="F:metal ion binding"/>
    <property type="evidence" value="ECO:0007669"/>
    <property type="project" value="UniProtKB-KW"/>
</dbReference>
<feature type="binding site" evidence="12">
    <location>
        <position position="92"/>
    </location>
    <ligand>
        <name>Na(+)</name>
        <dbReference type="ChEBI" id="CHEBI:29101"/>
        <note>structural</note>
    </ligand>
</feature>
<feature type="binding site" evidence="12">
    <location>
        <position position="89"/>
    </location>
    <ligand>
        <name>Na(+)</name>
        <dbReference type="ChEBI" id="CHEBI:29101"/>
        <note>structural</note>
    </ligand>
</feature>
<dbReference type="HAMAP" id="MF_00454">
    <property type="entry name" value="FluC"/>
    <property type="match status" value="1"/>
</dbReference>
<dbReference type="NCBIfam" id="NF010791">
    <property type="entry name" value="PRK14195.1"/>
    <property type="match status" value="1"/>
</dbReference>
<evidence type="ECO:0000256" key="8">
    <source>
        <dbReference type="ARBA" id="ARBA00023136"/>
    </source>
</evidence>
<comment type="function">
    <text evidence="12">Fluoride-specific ion channel. Important for reducing fluoride concentration in the cell, thus reducing its toxicity.</text>
</comment>
<dbReference type="STRING" id="633149.Bresu_1553"/>
<keyword evidence="8 12" id="KW-0472">Membrane</keyword>
<dbReference type="AlphaFoldDB" id="D9QGP8"/>
<reference evidence="14" key="1">
    <citation type="journal article" date="2011" name="J. Bacteriol.">
        <title>Genome sequences of eight morphologically diverse alphaproteobacteria.</title>
        <authorList>
            <consortium name="US DOE Joint Genome Institute"/>
            <person name="Brown P.J."/>
            <person name="Kysela D.T."/>
            <person name="Buechlein A."/>
            <person name="Hemmerich C."/>
            <person name="Brun Y.V."/>
        </authorList>
    </citation>
    <scope>NUCLEOTIDE SEQUENCE [LARGE SCALE GENOMIC DNA]</scope>
    <source>
        <strain evidence="14">ATCC 15264 / DSM 4735 / LMG 14903 / NBRC 16000 / CB 81</strain>
    </source>
</reference>
<comment type="similarity">
    <text evidence="10 12">Belongs to the fluoride channel Fluc/FEX (TC 1.A.43) family.</text>
</comment>
<evidence type="ECO:0000256" key="9">
    <source>
        <dbReference type="ARBA" id="ARBA00023303"/>
    </source>
</evidence>
<sequence length="143" mass="14813">MLSAIARYKPPIMTRFLLVAIGGALGSMARYGVGLAAGRLFPAGAWPWGTLAVNVVGGLAMGLLVGWIGLRAEASQETVRVFAAVGILGGFTTFSAFSLETVLMIERRDYGMAAAYVGLSVVLAIAALMAGLMMARRAFGAAL</sequence>
<keyword evidence="14" id="KW-1185">Reference proteome</keyword>
<keyword evidence="3 12" id="KW-0997">Cell inner membrane</keyword>
<dbReference type="GO" id="GO:0005886">
    <property type="term" value="C:plasma membrane"/>
    <property type="evidence" value="ECO:0007669"/>
    <property type="project" value="UniProtKB-SubCell"/>
</dbReference>
<organism evidence="13 14">
    <name type="scientific">Brevundimonas subvibrioides (strain ATCC 15264 / DSM 4735 / LMG 14903 / NBRC 16000 / CB 81)</name>
    <name type="common">Caulobacter subvibrioides</name>
    <dbReference type="NCBI Taxonomy" id="633149"/>
    <lineage>
        <taxon>Bacteria</taxon>
        <taxon>Pseudomonadati</taxon>
        <taxon>Pseudomonadota</taxon>
        <taxon>Alphaproteobacteria</taxon>
        <taxon>Caulobacterales</taxon>
        <taxon>Caulobacteraceae</taxon>
        <taxon>Brevundimonas</taxon>
    </lineage>
</organism>
<comment type="subcellular location">
    <subcellularLocation>
        <location evidence="12">Cell inner membrane</location>
        <topology evidence="12">Multi-pass membrane protein</topology>
    </subcellularLocation>
    <subcellularLocation>
        <location evidence="1">Cell membrane</location>
        <topology evidence="1">Multi-pass membrane protein</topology>
    </subcellularLocation>
</comment>
<dbReference type="KEGG" id="bsb:Bresu_1553"/>
<keyword evidence="7 12" id="KW-0406">Ion transport</keyword>
<keyword evidence="9 12" id="KW-0407">Ion channel</keyword>
<dbReference type="eggNOG" id="COG0239">
    <property type="taxonomic scope" value="Bacteria"/>
</dbReference>
<dbReference type="GO" id="GO:0140114">
    <property type="term" value="P:cellular detoxification of fluoride"/>
    <property type="evidence" value="ECO:0007669"/>
    <property type="project" value="UniProtKB-UniRule"/>
</dbReference>
<evidence type="ECO:0000313" key="14">
    <source>
        <dbReference type="Proteomes" id="UP000002696"/>
    </source>
</evidence>
<evidence type="ECO:0000256" key="6">
    <source>
        <dbReference type="ARBA" id="ARBA00023053"/>
    </source>
</evidence>
<comment type="activity regulation">
    <text evidence="12">Na(+) is not transported, but it plays an essential structural role and its presence is essential for fluoride channel function.</text>
</comment>
<accession>D9QGP8</accession>
<keyword evidence="6 12" id="KW-0915">Sodium</keyword>
<keyword evidence="2 12" id="KW-1003">Cell membrane</keyword>
<keyword evidence="5 12" id="KW-1133">Transmembrane helix</keyword>
<comment type="catalytic activity">
    <reaction evidence="11">
        <text>fluoride(in) = fluoride(out)</text>
        <dbReference type="Rhea" id="RHEA:76159"/>
        <dbReference type="ChEBI" id="CHEBI:17051"/>
    </reaction>
    <physiologicalReaction direction="left-to-right" evidence="11">
        <dbReference type="Rhea" id="RHEA:76160"/>
    </physiologicalReaction>
</comment>
<dbReference type="Proteomes" id="UP000002696">
    <property type="component" value="Chromosome"/>
</dbReference>
<dbReference type="HOGENOM" id="CLU_114342_2_3_5"/>
<evidence type="ECO:0000256" key="1">
    <source>
        <dbReference type="ARBA" id="ARBA00004651"/>
    </source>
</evidence>
<evidence type="ECO:0000256" key="11">
    <source>
        <dbReference type="ARBA" id="ARBA00035585"/>
    </source>
</evidence>
<dbReference type="EMBL" id="CP002102">
    <property type="protein sequence ID" value="ADL00864.1"/>
    <property type="molecule type" value="Genomic_DNA"/>
</dbReference>
<evidence type="ECO:0000256" key="5">
    <source>
        <dbReference type="ARBA" id="ARBA00022989"/>
    </source>
</evidence>
<evidence type="ECO:0000256" key="2">
    <source>
        <dbReference type="ARBA" id="ARBA00022475"/>
    </source>
</evidence>
<proteinExistence type="inferred from homology"/>
<evidence type="ECO:0000313" key="13">
    <source>
        <dbReference type="EMBL" id="ADL00864.1"/>
    </source>
</evidence>
<dbReference type="Pfam" id="PF02537">
    <property type="entry name" value="CRCB"/>
    <property type="match status" value="1"/>
</dbReference>